<organism evidence="4 5">
    <name type="scientific">Citricoccus nitrophenolicus</name>
    <dbReference type="NCBI Taxonomy" id="863575"/>
    <lineage>
        <taxon>Bacteria</taxon>
        <taxon>Bacillati</taxon>
        <taxon>Actinomycetota</taxon>
        <taxon>Actinomycetes</taxon>
        <taxon>Micrococcales</taxon>
        <taxon>Micrococcaceae</taxon>
        <taxon>Citricoccus</taxon>
    </lineage>
</organism>
<feature type="transmembrane region" description="Helical" evidence="2">
    <location>
        <begin position="66"/>
        <end position="85"/>
    </location>
</feature>
<name>A0ABV0IFU1_9MICC</name>
<feature type="transmembrane region" description="Helical" evidence="2">
    <location>
        <begin position="300"/>
        <end position="322"/>
    </location>
</feature>
<keyword evidence="2" id="KW-0812">Transmembrane</keyword>
<dbReference type="InterPro" id="IPR052529">
    <property type="entry name" value="Bact_Transport_Assoc"/>
</dbReference>
<feature type="compositionally biased region" description="Pro residues" evidence="1">
    <location>
        <begin position="16"/>
        <end position="27"/>
    </location>
</feature>
<dbReference type="EMBL" id="JBDXMX010000002">
    <property type="protein sequence ID" value="MEO9247022.1"/>
    <property type="molecule type" value="Genomic_DNA"/>
</dbReference>
<dbReference type="PANTHER" id="PTHR30590:SF2">
    <property type="entry name" value="INNER MEMBRANE PROTEIN"/>
    <property type="match status" value="1"/>
</dbReference>
<evidence type="ECO:0000313" key="4">
    <source>
        <dbReference type="EMBL" id="MEO9247022.1"/>
    </source>
</evidence>
<keyword evidence="4" id="KW-0808">Transferase</keyword>
<keyword evidence="4" id="KW-0012">Acyltransferase</keyword>
<dbReference type="RefSeq" id="WP_347919384.1">
    <property type="nucleotide sequence ID" value="NZ_JBDXMX010000002.1"/>
</dbReference>
<feature type="transmembrane region" description="Helical" evidence="2">
    <location>
        <begin position="121"/>
        <end position="139"/>
    </location>
</feature>
<dbReference type="Proteomes" id="UP001484097">
    <property type="component" value="Unassembled WGS sequence"/>
</dbReference>
<feature type="region of interest" description="Disordered" evidence="1">
    <location>
        <begin position="1"/>
        <end position="29"/>
    </location>
</feature>
<feature type="domain" description="DUF418" evidence="3">
    <location>
        <begin position="220"/>
        <end position="364"/>
    </location>
</feature>
<sequence>MTDSADSPAPAGGAPAGPPGRGTPPSPGRLTGLDAARAVAILGMIAVNVGPRGEPGLAGSLYDLPVGRASILFVVLAGVGMSLLTRSAREPGGRLPWRTVLWRSALLLVGGLALQELGHEVSVILAVYGVLFLLSLPLLKAPTTLVAALAGVMAVAGPVAWIGIQLATGTPFQFADPGLADDPPHVLHRIFVSGPYPVLVWCAPFLLGLVLGRAPLRERRLQRRLVLWGLVATVGAYVLSQVVILVAGQPGDAIGWDRLRSAVGHSQMPLWLVSSVGGALAVIGGFLWAGRLVERRLGMLVSAGRLSLTIYVAHLVILAGLVRPEPHTLAGGYLITVLLSAVLLVLAHLWVRWRPVGPLEQLLRLPGRR</sequence>
<dbReference type="Pfam" id="PF04235">
    <property type="entry name" value="DUF418"/>
    <property type="match status" value="1"/>
</dbReference>
<evidence type="ECO:0000256" key="1">
    <source>
        <dbReference type="SAM" id="MobiDB-lite"/>
    </source>
</evidence>
<protein>
    <submittedName>
        <fullName evidence="4">Acyltransferase family protein</fullName>
    </submittedName>
</protein>
<proteinExistence type="predicted"/>
<feature type="transmembrane region" description="Helical" evidence="2">
    <location>
        <begin position="328"/>
        <end position="351"/>
    </location>
</feature>
<comment type="caution">
    <text evidence="4">The sequence shown here is derived from an EMBL/GenBank/DDBJ whole genome shotgun (WGS) entry which is preliminary data.</text>
</comment>
<reference evidence="4 5" key="1">
    <citation type="submission" date="2024-05" db="EMBL/GenBank/DDBJ databases">
        <authorList>
            <person name="Yi C."/>
        </authorList>
    </citation>
    <scope>NUCLEOTIDE SEQUENCE [LARGE SCALE GENOMIC DNA]</scope>
    <source>
        <strain evidence="4 5">XS13</strain>
    </source>
</reference>
<feature type="transmembrane region" description="Helical" evidence="2">
    <location>
        <begin position="268"/>
        <end position="288"/>
    </location>
</feature>
<feature type="transmembrane region" description="Helical" evidence="2">
    <location>
        <begin position="146"/>
        <end position="167"/>
    </location>
</feature>
<feature type="transmembrane region" description="Helical" evidence="2">
    <location>
        <begin position="225"/>
        <end position="248"/>
    </location>
</feature>
<accession>A0ABV0IFU1</accession>
<feature type="transmembrane region" description="Helical" evidence="2">
    <location>
        <begin position="97"/>
        <end position="115"/>
    </location>
</feature>
<feature type="transmembrane region" description="Helical" evidence="2">
    <location>
        <begin position="187"/>
        <end position="213"/>
    </location>
</feature>
<evidence type="ECO:0000259" key="3">
    <source>
        <dbReference type="Pfam" id="PF04235"/>
    </source>
</evidence>
<gene>
    <name evidence="4" type="ORF">ABDK96_04955</name>
</gene>
<evidence type="ECO:0000313" key="5">
    <source>
        <dbReference type="Proteomes" id="UP001484097"/>
    </source>
</evidence>
<keyword evidence="2" id="KW-1133">Transmembrane helix</keyword>
<evidence type="ECO:0000256" key="2">
    <source>
        <dbReference type="SAM" id="Phobius"/>
    </source>
</evidence>
<dbReference type="GO" id="GO:0016746">
    <property type="term" value="F:acyltransferase activity"/>
    <property type="evidence" value="ECO:0007669"/>
    <property type="project" value="UniProtKB-KW"/>
</dbReference>
<keyword evidence="5" id="KW-1185">Reference proteome</keyword>
<keyword evidence="2" id="KW-0472">Membrane</keyword>
<dbReference type="PANTHER" id="PTHR30590">
    <property type="entry name" value="INNER MEMBRANE PROTEIN"/>
    <property type="match status" value="1"/>
</dbReference>
<dbReference type="InterPro" id="IPR007349">
    <property type="entry name" value="DUF418"/>
</dbReference>